<comment type="caution">
    <text evidence="2">The sequence shown here is derived from an EMBL/GenBank/DDBJ whole genome shotgun (WGS) entry which is preliminary data.</text>
</comment>
<dbReference type="Proteomes" id="UP001632038">
    <property type="component" value="Unassembled WGS sequence"/>
</dbReference>
<accession>A0ABD3DYY7</accession>
<evidence type="ECO:0000313" key="2">
    <source>
        <dbReference type="EMBL" id="KAL3647011.1"/>
    </source>
</evidence>
<reference evidence="3" key="1">
    <citation type="journal article" date="2024" name="IScience">
        <title>Strigolactones Initiate the Formation of Haustorium-like Structures in Castilleja.</title>
        <authorList>
            <person name="Buerger M."/>
            <person name="Peterson D."/>
            <person name="Chory J."/>
        </authorList>
    </citation>
    <scope>NUCLEOTIDE SEQUENCE [LARGE SCALE GENOMIC DNA]</scope>
</reference>
<evidence type="ECO:0000256" key="1">
    <source>
        <dbReference type="SAM" id="MobiDB-lite"/>
    </source>
</evidence>
<evidence type="ECO:0000313" key="3">
    <source>
        <dbReference type="Proteomes" id="UP001632038"/>
    </source>
</evidence>
<dbReference type="AlphaFoldDB" id="A0ABD3DYY7"/>
<name>A0ABD3DYY7_9LAMI</name>
<feature type="region of interest" description="Disordered" evidence="1">
    <location>
        <begin position="1"/>
        <end position="31"/>
    </location>
</feature>
<sequence length="97" mass="10609">MKGVNLGIPGSELTRLNNGKSSLEHGRRQTGRLSRDPAIIGGDFNGNQVGAMIGCRLLQWLLRLARFFDAGCRKKDYALNTDYGPEGGLIIVYGMKI</sequence>
<gene>
    <name evidence="2" type="ORF">CASFOL_009183</name>
</gene>
<keyword evidence="3" id="KW-1185">Reference proteome</keyword>
<proteinExistence type="predicted"/>
<dbReference type="EMBL" id="JAVIJP010000010">
    <property type="protein sequence ID" value="KAL3647011.1"/>
    <property type="molecule type" value="Genomic_DNA"/>
</dbReference>
<protein>
    <submittedName>
        <fullName evidence="2">Uncharacterized protein</fullName>
    </submittedName>
</protein>
<organism evidence="2 3">
    <name type="scientific">Castilleja foliolosa</name>
    <dbReference type="NCBI Taxonomy" id="1961234"/>
    <lineage>
        <taxon>Eukaryota</taxon>
        <taxon>Viridiplantae</taxon>
        <taxon>Streptophyta</taxon>
        <taxon>Embryophyta</taxon>
        <taxon>Tracheophyta</taxon>
        <taxon>Spermatophyta</taxon>
        <taxon>Magnoliopsida</taxon>
        <taxon>eudicotyledons</taxon>
        <taxon>Gunneridae</taxon>
        <taxon>Pentapetalae</taxon>
        <taxon>asterids</taxon>
        <taxon>lamiids</taxon>
        <taxon>Lamiales</taxon>
        <taxon>Orobanchaceae</taxon>
        <taxon>Pedicularideae</taxon>
        <taxon>Castillejinae</taxon>
        <taxon>Castilleja</taxon>
    </lineage>
</organism>